<proteinExistence type="inferred from homology"/>
<accession>A0A9X2HSH5</accession>
<evidence type="ECO:0000259" key="6">
    <source>
        <dbReference type="Pfam" id="PF00155"/>
    </source>
</evidence>
<evidence type="ECO:0000256" key="1">
    <source>
        <dbReference type="ARBA" id="ARBA00007970"/>
    </source>
</evidence>
<protein>
    <submittedName>
        <fullName evidence="7">Aminotransferase class I/II-fold pyridoxal phosphate-dependent enzyme</fullName>
    </submittedName>
</protein>
<dbReference type="PANTHER" id="PTHR43643:SF3">
    <property type="entry name" value="HISTIDINOL-PHOSPHATE AMINOTRANSFERASE"/>
    <property type="match status" value="1"/>
</dbReference>
<dbReference type="AlphaFoldDB" id="A0A9X2HSH5"/>
<keyword evidence="3" id="KW-0808">Transferase</keyword>
<evidence type="ECO:0000256" key="5">
    <source>
        <dbReference type="ARBA" id="ARBA00029440"/>
    </source>
</evidence>
<organism evidence="7 8">
    <name type="scientific">Sphingomonas liriopis</name>
    <dbReference type="NCBI Taxonomy" id="2949094"/>
    <lineage>
        <taxon>Bacteria</taxon>
        <taxon>Pseudomonadati</taxon>
        <taxon>Pseudomonadota</taxon>
        <taxon>Alphaproteobacteria</taxon>
        <taxon>Sphingomonadales</taxon>
        <taxon>Sphingomonadaceae</taxon>
        <taxon>Sphingomonas</taxon>
    </lineage>
</organism>
<keyword evidence="2 7" id="KW-0032">Aminotransferase</keyword>
<dbReference type="InterPro" id="IPR015421">
    <property type="entry name" value="PyrdxlP-dep_Trfase_major"/>
</dbReference>
<dbReference type="Pfam" id="PF00155">
    <property type="entry name" value="Aminotran_1_2"/>
    <property type="match status" value="1"/>
</dbReference>
<comment type="similarity">
    <text evidence="1">Belongs to the class-II pyridoxal-phosphate-dependent aminotransferase family. Histidinol-phosphate aminotransferase subfamily.</text>
</comment>
<dbReference type="InterPro" id="IPR015422">
    <property type="entry name" value="PyrdxlP-dep_Trfase_small"/>
</dbReference>
<evidence type="ECO:0000256" key="4">
    <source>
        <dbReference type="ARBA" id="ARBA00022898"/>
    </source>
</evidence>
<dbReference type="Gene3D" id="3.40.640.10">
    <property type="entry name" value="Type I PLP-dependent aspartate aminotransferase-like (Major domain)"/>
    <property type="match status" value="1"/>
</dbReference>
<dbReference type="PANTHER" id="PTHR43643">
    <property type="entry name" value="HISTIDINOL-PHOSPHATE AMINOTRANSFERASE 2"/>
    <property type="match status" value="1"/>
</dbReference>
<dbReference type="RefSeq" id="WP_254288778.1">
    <property type="nucleotide sequence ID" value="NZ_JAMLDY010000007.1"/>
</dbReference>
<dbReference type="EMBL" id="JAMLDY010000007">
    <property type="protein sequence ID" value="MCP3734639.1"/>
    <property type="molecule type" value="Genomic_DNA"/>
</dbReference>
<dbReference type="Gene3D" id="3.90.1150.10">
    <property type="entry name" value="Aspartate Aminotransferase, domain 1"/>
    <property type="match status" value="1"/>
</dbReference>
<dbReference type="InterPro" id="IPR004839">
    <property type="entry name" value="Aminotransferase_I/II_large"/>
</dbReference>
<comment type="pathway">
    <text evidence="5">Amino-acid biosynthesis.</text>
</comment>
<dbReference type="Proteomes" id="UP001139486">
    <property type="component" value="Unassembled WGS sequence"/>
</dbReference>
<sequence length="138" mass="14565">MYGLAGLSIGYAVTQAPLARALRAAGIGAPHAFARPSLAAAGAALDDQAHVATIRTKTAAERRRVHAALDALSLRHTDARANFVFFQTPNADRIRTAAAATGIEIARQFPPLDDWVRVTVGLPAENDRFLAVLRGVVG</sequence>
<comment type="caution">
    <text evidence="7">The sequence shown here is derived from an EMBL/GenBank/DDBJ whole genome shotgun (WGS) entry which is preliminary data.</text>
</comment>
<feature type="domain" description="Aminotransferase class I/classII large" evidence="6">
    <location>
        <begin position="2"/>
        <end position="131"/>
    </location>
</feature>
<reference evidence="7" key="1">
    <citation type="submission" date="2022-05" db="EMBL/GenBank/DDBJ databases">
        <title>Sphingomonas sp. strain RP10 Genome sequencing and assembly.</title>
        <authorList>
            <person name="Kim I."/>
        </authorList>
    </citation>
    <scope>NUCLEOTIDE SEQUENCE</scope>
    <source>
        <strain evidence="7">RP10</strain>
    </source>
</reference>
<keyword evidence="8" id="KW-1185">Reference proteome</keyword>
<dbReference type="SUPFAM" id="SSF53383">
    <property type="entry name" value="PLP-dependent transferases"/>
    <property type="match status" value="1"/>
</dbReference>
<dbReference type="InterPro" id="IPR015424">
    <property type="entry name" value="PyrdxlP-dep_Trfase"/>
</dbReference>
<dbReference type="InterPro" id="IPR050106">
    <property type="entry name" value="HistidinolP_aminotransfase"/>
</dbReference>
<dbReference type="GO" id="GO:0030170">
    <property type="term" value="F:pyridoxal phosphate binding"/>
    <property type="evidence" value="ECO:0007669"/>
    <property type="project" value="InterPro"/>
</dbReference>
<evidence type="ECO:0000256" key="3">
    <source>
        <dbReference type="ARBA" id="ARBA00022679"/>
    </source>
</evidence>
<evidence type="ECO:0000256" key="2">
    <source>
        <dbReference type="ARBA" id="ARBA00022576"/>
    </source>
</evidence>
<gene>
    <name evidence="7" type="ORF">M9979_07115</name>
</gene>
<evidence type="ECO:0000313" key="8">
    <source>
        <dbReference type="Proteomes" id="UP001139486"/>
    </source>
</evidence>
<evidence type="ECO:0000313" key="7">
    <source>
        <dbReference type="EMBL" id="MCP3734639.1"/>
    </source>
</evidence>
<dbReference type="GO" id="GO:0008483">
    <property type="term" value="F:transaminase activity"/>
    <property type="evidence" value="ECO:0007669"/>
    <property type="project" value="UniProtKB-KW"/>
</dbReference>
<keyword evidence="4" id="KW-0663">Pyridoxal phosphate</keyword>
<name>A0A9X2HSH5_9SPHN</name>